<evidence type="ECO:0000313" key="3">
    <source>
        <dbReference type="Proteomes" id="UP000004473"/>
    </source>
</evidence>
<dbReference type="RefSeq" id="WP_003763510.1">
    <property type="nucleotide sequence ID" value="NZ_AJMT01000023.1"/>
</dbReference>
<dbReference type="AlphaFoldDB" id="I2NW76"/>
<reference evidence="2 3" key="1">
    <citation type="submission" date="2012-04" db="EMBL/GenBank/DDBJ databases">
        <authorList>
            <person name="Harkins D.M."/>
            <person name="Madupu R."/>
            <person name="Durkin A.S."/>
            <person name="Torralba M."/>
            <person name="Methe B."/>
            <person name="Sutton G.G."/>
            <person name="Nelson K.E."/>
        </authorList>
    </citation>
    <scope>NUCLEOTIDE SEQUENCE [LARGE SCALE GENOMIC DNA]</scope>
    <source>
        <strain evidence="2 3">VK64</strain>
    </source>
</reference>
<dbReference type="EMBL" id="AJMT01000023">
    <property type="protein sequence ID" value="EIG30087.1"/>
    <property type="molecule type" value="Genomic_DNA"/>
</dbReference>
<dbReference type="PATRIC" id="fig|1095748.3.peg.383"/>
<comment type="caution">
    <text evidence="2">The sequence shown here is derived from an EMBL/GenBank/DDBJ whole genome shotgun (WGS) entry which is preliminary data.</text>
</comment>
<name>I2NW76_NEISI</name>
<proteinExistence type="predicted"/>
<gene>
    <name evidence="2" type="ORF">HMPREF1051_1448</name>
</gene>
<evidence type="ECO:0000313" key="2">
    <source>
        <dbReference type="EMBL" id="EIG30087.1"/>
    </source>
</evidence>
<feature type="region of interest" description="Disordered" evidence="1">
    <location>
        <begin position="35"/>
        <end position="57"/>
    </location>
</feature>
<sequence>MGGRFRGISGKGLQSVYVQEKRYLSDGRLRITRKPLIDGKWKTSGTTNRQARKKPNP</sequence>
<organism evidence="2 3">
    <name type="scientific">Neisseria sicca VK64</name>
    <dbReference type="NCBI Taxonomy" id="1095748"/>
    <lineage>
        <taxon>Bacteria</taxon>
        <taxon>Pseudomonadati</taxon>
        <taxon>Pseudomonadota</taxon>
        <taxon>Betaproteobacteria</taxon>
        <taxon>Neisseriales</taxon>
        <taxon>Neisseriaceae</taxon>
        <taxon>Neisseria</taxon>
    </lineage>
</organism>
<accession>I2NW76</accession>
<dbReference type="Proteomes" id="UP000004473">
    <property type="component" value="Unassembled WGS sequence"/>
</dbReference>
<evidence type="ECO:0000256" key="1">
    <source>
        <dbReference type="SAM" id="MobiDB-lite"/>
    </source>
</evidence>
<protein>
    <submittedName>
        <fullName evidence="2">Uncharacterized protein</fullName>
    </submittedName>
</protein>